<dbReference type="Pfam" id="PF04616">
    <property type="entry name" value="Glyco_hydro_43"/>
    <property type="match status" value="1"/>
</dbReference>
<dbReference type="SUPFAM" id="SSF75005">
    <property type="entry name" value="Arabinanase/levansucrase/invertase"/>
    <property type="match status" value="1"/>
</dbReference>
<evidence type="ECO:0000256" key="5">
    <source>
        <dbReference type="SAM" id="Phobius"/>
    </source>
</evidence>
<dbReference type="InterPro" id="IPR023296">
    <property type="entry name" value="Glyco_hydro_beta-prop_sf"/>
</dbReference>
<keyword evidence="5" id="KW-1133">Transmembrane helix</keyword>
<dbReference type="PANTHER" id="PTHR22925:SF3">
    <property type="entry name" value="GLYCOSYL HYDROLASE FAMILY PROTEIN 43"/>
    <property type="match status" value="1"/>
</dbReference>
<gene>
    <name evidence="6" type="primary">g3287</name>
    <name evidence="6" type="ORF">VP750_LOCUS2807</name>
</gene>
<name>A0ABP1FMF1_9CHLO</name>
<reference evidence="6 7" key="1">
    <citation type="submission" date="2024-06" db="EMBL/GenBank/DDBJ databases">
        <authorList>
            <person name="Kraege A."/>
            <person name="Thomma B."/>
        </authorList>
    </citation>
    <scope>NUCLEOTIDE SEQUENCE [LARGE SCALE GENOMIC DNA]</scope>
</reference>
<keyword evidence="5" id="KW-0472">Membrane</keyword>
<comment type="similarity">
    <text evidence="1 4">Belongs to the glycosyl hydrolase 43 family.</text>
</comment>
<keyword evidence="7" id="KW-1185">Reference proteome</keyword>
<protein>
    <submittedName>
        <fullName evidence="6">G3287 protein</fullName>
    </submittedName>
</protein>
<keyword evidence="5" id="KW-0812">Transmembrane</keyword>
<dbReference type="CDD" id="cd18825">
    <property type="entry name" value="GH43_CtGH43-like"/>
    <property type="match status" value="1"/>
</dbReference>
<evidence type="ECO:0000256" key="2">
    <source>
        <dbReference type="ARBA" id="ARBA00022801"/>
    </source>
</evidence>
<comment type="caution">
    <text evidence="6">The sequence shown here is derived from an EMBL/GenBank/DDBJ whole genome shotgun (WGS) entry which is preliminary data.</text>
</comment>
<evidence type="ECO:0000256" key="1">
    <source>
        <dbReference type="ARBA" id="ARBA00009865"/>
    </source>
</evidence>
<accession>A0ABP1FMF1</accession>
<dbReference type="Proteomes" id="UP001497392">
    <property type="component" value="Unassembled WGS sequence"/>
</dbReference>
<dbReference type="PANTHER" id="PTHR22925">
    <property type="entry name" value="GLYCOSYL HYDROLASE 43 FAMILY MEMBER"/>
    <property type="match status" value="1"/>
</dbReference>
<sequence>MTQDKGLAYVSDAISQAQLRLYKTYAKAPRRTALVIAFSLLKALVVLGWLVTRQKAGVFSFAPAQASQFEAQLKPNTSAALPTLHAQSSSGLRDLFVQSKAAAHSLPEAVDLYVQRAKYIQNELLWRDTAGNVIQAHGGSILYYNDIYYFYGENKGGRTLQPGTGKPPSIVHRVDVIGISCYSSTDLINWKNEGLALPAGQHPDLDPSKVVERPRVLYNDATQRFVMWMHIDTADYELASCGMATSASPTGPFTYMRSFRPHRHMCRDFTIFKDDDGTALIAYSSERNKVMHVSRLTRDFTDVELGFARTMVGLSREAPAMFKHGDIYLMVTSGCTGWLANRAEVFYARDPLGNWESLGNPCVSRSVMLRETTFHSQASHVLPIPGQPGRFIFMADRWFPQALGMSRYIWLPMWVVDIPQGEEDFPSRKVVRPEDRARMRQRFRSMRPGPASLKDLPPIDVVVRWQQRWNLSALDAPPPLCKDMRPGTLVPDSECAL</sequence>
<feature type="transmembrane region" description="Helical" evidence="5">
    <location>
        <begin position="32"/>
        <end position="51"/>
    </location>
</feature>
<proteinExistence type="inferred from homology"/>
<evidence type="ECO:0000256" key="4">
    <source>
        <dbReference type="RuleBase" id="RU361187"/>
    </source>
</evidence>
<organism evidence="6 7">
    <name type="scientific">Coccomyxa viridis</name>
    <dbReference type="NCBI Taxonomy" id="1274662"/>
    <lineage>
        <taxon>Eukaryota</taxon>
        <taxon>Viridiplantae</taxon>
        <taxon>Chlorophyta</taxon>
        <taxon>core chlorophytes</taxon>
        <taxon>Trebouxiophyceae</taxon>
        <taxon>Trebouxiophyceae incertae sedis</taxon>
        <taxon>Coccomyxaceae</taxon>
        <taxon>Coccomyxa</taxon>
    </lineage>
</organism>
<evidence type="ECO:0000313" key="6">
    <source>
        <dbReference type="EMBL" id="CAL5221148.1"/>
    </source>
</evidence>
<keyword evidence="3 4" id="KW-0326">Glycosidase</keyword>
<dbReference type="InterPro" id="IPR006710">
    <property type="entry name" value="Glyco_hydro_43"/>
</dbReference>
<evidence type="ECO:0000313" key="7">
    <source>
        <dbReference type="Proteomes" id="UP001497392"/>
    </source>
</evidence>
<keyword evidence="2 4" id="KW-0378">Hydrolase</keyword>
<dbReference type="Gene3D" id="2.115.10.20">
    <property type="entry name" value="Glycosyl hydrolase domain, family 43"/>
    <property type="match status" value="1"/>
</dbReference>
<evidence type="ECO:0000256" key="3">
    <source>
        <dbReference type="ARBA" id="ARBA00023295"/>
    </source>
</evidence>
<dbReference type="EMBL" id="CAXHTA020000005">
    <property type="protein sequence ID" value="CAL5221148.1"/>
    <property type="molecule type" value="Genomic_DNA"/>
</dbReference>